<dbReference type="InterPro" id="IPR052174">
    <property type="entry name" value="Flavoredoxin"/>
</dbReference>
<dbReference type="SUPFAM" id="SSF50475">
    <property type="entry name" value="FMN-binding split barrel"/>
    <property type="match status" value="1"/>
</dbReference>
<evidence type="ECO:0000259" key="4">
    <source>
        <dbReference type="SMART" id="SM00903"/>
    </source>
</evidence>
<name>A0AAQ4CRQ3_9CREN</name>
<accession>A0AAQ4CRQ3</accession>
<dbReference type="GeneID" id="68866227"/>
<dbReference type="PANTHER" id="PTHR43567:SF1">
    <property type="entry name" value="FLAVOREDOXIN"/>
    <property type="match status" value="1"/>
</dbReference>
<protein>
    <submittedName>
        <fullName evidence="5">Flavin reductase</fullName>
    </submittedName>
</protein>
<keyword evidence="6" id="KW-1185">Reference proteome</keyword>
<dbReference type="GO" id="GO:0010181">
    <property type="term" value="F:FMN binding"/>
    <property type="evidence" value="ECO:0007669"/>
    <property type="project" value="InterPro"/>
</dbReference>
<dbReference type="Pfam" id="PF01613">
    <property type="entry name" value="Flavin_Reduct"/>
    <property type="match status" value="1"/>
</dbReference>
<dbReference type="AlphaFoldDB" id="A0AAQ4CRQ3"/>
<reference evidence="5 6" key="1">
    <citation type="journal article" date="2022" name="Microbiol. Resour. Announc.">
        <title>Complete Genome Sequence of the Hyperthermophilic and Acidophilic Archaeon Saccharolobus caldissimus Strain HS-3T.</title>
        <authorList>
            <person name="Sakai H.D."/>
            <person name="Kurosawa N."/>
        </authorList>
    </citation>
    <scope>NUCLEOTIDE SEQUENCE [LARGE SCALE GENOMIC DNA]</scope>
    <source>
        <strain evidence="5 6">JCM32116</strain>
    </source>
</reference>
<dbReference type="RefSeq" id="WP_229572347.1">
    <property type="nucleotide sequence ID" value="NZ_AP025226.1"/>
</dbReference>
<keyword evidence="2" id="KW-0285">Flavoprotein</keyword>
<evidence type="ECO:0000313" key="6">
    <source>
        <dbReference type="Proteomes" id="UP001319921"/>
    </source>
</evidence>
<evidence type="ECO:0000256" key="1">
    <source>
        <dbReference type="ARBA" id="ARBA00001917"/>
    </source>
</evidence>
<dbReference type="KEGG" id="scas:SACC_15010"/>
<comment type="similarity">
    <text evidence="3">Belongs to the flavoredoxin family.</text>
</comment>
<dbReference type="InterPro" id="IPR012349">
    <property type="entry name" value="Split_barrel_FMN-bd"/>
</dbReference>
<dbReference type="PANTHER" id="PTHR43567">
    <property type="entry name" value="FLAVOREDOXIN-RELATED-RELATED"/>
    <property type="match status" value="1"/>
</dbReference>
<comment type="cofactor">
    <cofactor evidence="1">
        <name>FMN</name>
        <dbReference type="ChEBI" id="CHEBI:58210"/>
    </cofactor>
</comment>
<dbReference type="InterPro" id="IPR002563">
    <property type="entry name" value="Flavin_Rdtase-like_dom"/>
</dbReference>
<evidence type="ECO:0000256" key="2">
    <source>
        <dbReference type="ARBA" id="ARBA00022630"/>
    </source>
</evidence>
<sequence length="206" mass="23450">MRKDNFNLSVESNKFHLIFLFTMETYKGKFYRLIHPRPTIILGTICPNGRVNLMPASWNMPSSEEPPTIAVSVYRETYTYECLKYHGEATINVPGVDMLDLTYMLGSCSGRDVDKVKEFKVELIESEKIKPPGIKNSLAIYEGKVIGTLPAGECDIFLFEILNVKVKEGVADEYGLRIGDNVNLLLHGAGRVFYLVYYKKYFAKKK</sequence>
<proteinExistence type="inferred from homology"/>
<evidence type="ECO:0000256" key="3">
    <source>
        <dbReference type="ARBA" id="ARBA00038054"/>
    </source>
</evidence>
<organism evidence="5 6">
    <name type="scientific">Saccharolobus caldissimus</name>
    <dbReference type="NCBI Taxonomy" id="1702097"/>
    <lineage>
        <taxon>Archaea</taxon>
        <taxon>Thermoproteota</taxon>
        <taxon>Thermoprotei</taxon>
        <taxon>Sulfolobales</taxon>
        <taxon>Sulfolobaceae</taxon>
        <taxon>Saccharolobus</taxon>
    </lineage>
</organism>
<dbReference type="SMART" id="SM00903">
    <property type="entry name" value="Flavin_Reduct"/>
    <property type="match status" value="1"/>
</dbReference>
<gene>
    <name evidence="5" type="ORF">SACC_15010</name>
</gene>
<feature type="domain" description="Flavin reductase like" evidence="4">
    <location>
        <begin position="32"/>
        <end position="176"/>
    </location>
</feature>
<dbReference type="EMBL" id="AP025226">
    <property type="protein sequence ID" value="BDB98484.1"/>
    <property type="molecule type" value="Genomic_DNA"/>
</dbReference>
<dbReference type="Proteomes" id="UP001319921">
    <property type="component" value="Chromosome"/>
</dbReference>
<dbReference type="Gene3D" id="2.30.110.10">
    <property type="entry name" value="Electron Transport, Fmn-binding Protein, Chain A"/>
    <property type="match status" value="1"/>
</dbReference>
<evidence type="ECO:0000313" key="5">
    <source>
        <dbReference type="EMBL" id="BDB98484.1"/>
    </source>
</evidence>